<evidence type="ECO:0000259" key="11">
    <source>
        <dbReference type="PROSITE" id="PS50157"/>
    </source>
</evidence>
<evidence type="ECO:0000256" key="9">
    <source>
        <dbReference type="PROSITE-ProRule" id="PRU00042"/>
    </source>
</evidence>
<feature type="compositionally biased region" description="Polar residues" evidence="10">
    <location>
        <begin position="425"/>
        <end position="444"/>
    </location>
</feature>
<dbReference type="RefSeq" id="XP_016606139.1">
    <property type="nucleotide sequence ID" value="XM_016754708.1"/>
</dbReference>
<dbReference type="PANTHER" id="PTHR24399:SF70">
    <property type="entry name" value="C2H2-TYPE DOMAIN-CONTAINING PROTEIN"/>
    <property type="match status" value="1"/>
</dbReference>
<keyword evidence="5" id="KW-0862">Zinc</keyword>
<feature type="compositionally biased region" description="Polar residues" evidence="10">
    <location>
        <begin position="344"/>
        <end position="371"/>
    </location>
</feature>
<name>A0A0L0HB58_SPIPD</name>
<dbReference type="Gene3D" id="3.30.160.60">
    <property type="entry name" value="Classic Zinc Finger"/>
    <property type="match status" value="3"/>
</dbReference>
<evidence type="ECO:0000256" key="7">
    <source>
        <dbReference type="ARBA" id="ARBA00023163"/>
    </source>
</evidence>
<dbReference type="GO" id="GO:0008270">
    <property type="term" value="F:zinc ion binding"/>
    <property type="evidence" value="ECO:0007669"/>
    <property type="project" value="UniProtKB-KW"/>
</dbReference>
<evidence type="ECO:0000256" key="4">
    <source>
        <dbReference type="ARBA" id="ARBA00022771"/>
    </source>
</evidence>
<feature type="domain" description="C2H2-type" evidence="11">
    <location>
        <begin position="595"/>
        <end position="623"/>
    </location>
</feature>
<keyword evidence="2" id="KW-0479">Metal-binding</keyword>
<dbReference type="GO" id="GO:0045893">
    <property type="term" value="P:positive regulation of DNA-templated transcription"/>
    <property type="evidence" value="ECO:0007669"/>
    <property type="project" value="UniProtKB-ARBA"/>
</dbReference>
<dbReference type="PROSITE" id="PS50157">
    <property type="entry name" value="ZINC_FINGER_C2H2_2"/>
    <property type="match status" value="3"/>
</dbReference>
<dbReference type="FunFam" id="3.30.160.60:FF:000446">
    <property type="entry name" value="Zinc finger protein"/>
    <property type="match status" value="1"/>
</dbReference>
<dbReference type="GO" id="GO:0000978">
    <property type="term" value="F:RNA polymerase II cis-regulatory region sequence-specific DNA binding"/>
    <property type="evidence" value="ECO:0007669"/>
    <property type="project" value="TreeGrafter"/>
</dbReference>
<evidence type="ECO:0000256" key="8">
    <source>
        <dbReference type="ARBA" id="ARBA00023242"/>
    </source>
</evidence>
<evidence type="ECO:0000256" key="6">
    <source>
        <dbReference type="ARBA" id="ARBA00023015"/>
    </source>
</evidence>
<comment type="subcellular location">
    <subcellularLocation>
        <location evidence="1">Nucleus</location>
    </subcellularLocation>
</comment>
<proteinExistence type="predicted"/>
<keyword evidence="7" id="KW-0804">Transcription</keyword>
<dbReference type="AlphaFoldDB" id="A0A0L0HB58"/>
<dbReference type="InterPro" id="IPR036236">
    <property type="entry name" value="Znf_C2H2_sf"/>
</dbReference>
<sequence length="674" mass="72631">MSVYGPLLSPTGTGSNMLPSNMLLPSPSSNLFERSMNALVSNFKGSVGDYGDFESYVGTTDDDLLGLMNPMGNANTRQGGLGMGNSTGGLPPLSPTTESLFTLDQNASLLTPGGTLRNDLLYSQSEFGNSYQQQDSSYGDPSLISEDATQFKNPAFDYIVGSFLDTIESMTPSSSFNLNGFADIKPSENIAADGKPIDYHDDMLMLNFDDVASNLAIKNEAGLAQVVENGYPGHVQAGLQTDVMDGNIGVGPLVQQVGQHNSYAENIPGGKMHEPPQQQFHPSGKLNASGHSTASPRVKPSPSTLRSSPHRPAPGFSSHLSPSRQPPAARSQSPSLSGRPPANAHSSPSREASLRNFTHPSPYQHLPTPSGSPHYVLPNGLSHHQMPSMVHQQQPMPTIRHASPAPYPHHQRSPSHHPGSPQPYPQHSSLSSSHTNANLQQSSAQKHDPQQPMLANPPILRSHGPPPMMQMGMPVMQMGMPMQMGMAVPMVPSMAVSMVPGMQMAGMNMVPNQMVGYNAYPGMPQMFTCTVPGCGKVFNKYIALTQHLATIHGGHPGTANPTKAKPFRCEMCPQTFSRSHDLKRHYYIHTQEKPYRCKRCGKGFSRRDALRRHERSVAEGKKVHCATGGDDDDDEEEEEGWDGEHKNAAVPSEVKAEKHLTDTGNSAPVGVGAH</sequence>
<feature type="compositionally biased region" description="Acidic residues" evidence="10">
    <location>
        <begin position="629"/>
        <end position="641"/>
    </location>
</feature>
<keyword evidence="8" id="KW-0539">Nucleus</keyword>
<dbReference type="GO" id="GO:0001227">
    <property type="term" value="F:DNA-binding transcription repressor activity, RNA polymerase II-specific"/>
    <property type="evidence" value="ECO:0007669"/>
    <property type="project" value="TreeGrafter"/>
</dbReference>
<dbReference type="OrthoDB" id="8922241at2759"/>
<keyword evidence="4 9" id="KW-0863">Zinc-finger</keyword>
<gene>
    <name evidence="12" type="ORF">SPPG_06508</name>
</gene>
<evidence type="ECO:0000256" key="10">
    <source>
        <dbReference type="SAM" id="MobiDB-lite"/>
    </source>
</evidence>
<dbReference type="FunFam" id="3.30.160.60:FF:001732">
    <property type="entry name" value="Zgc:162936"/>
    <property type="match status" value="1"/>
</dbReference>
<dbReference type="EMBL" id="KQ257461">
    <property type="protein sequence ID" value="KNC98099.1"/>
    <property type="molecule type" value="Genomic_DNA"/>
</dbReference>
<dbReference type="PANTHER" id="PTHR24399">
    <property type="entry name" value="ZINC FINGER AND BTB DOMAIN-CONTAINING"/>
    <property type="match status" value="1"/>
</dbReference>
<evidence type="ECO:0000256" key="2">
    <source>
        <dbReference type="ARBA" id="ARBA00022723"/>
    </source>
</evidence>
<organism evidence="12 13">
    <name type="scientific">Spizellomyces punctatus (strain DAOM BR117)</name>
    <dbReference type="NCBI Taxonomy" id="645134"/>
    <lineage>
        <taxon>Eukaryota</taxon>
        <taxon>Fungi</taxon>
        <taxon>Fungi incertae sedis</taxon>
        <taxon>Chytridiomycota</taxon>
        <taxon>Chytridiomycota incertae sedis</taxon>
        <taxon>Chytridiomycetes</taxon>
        <taxon>Spizellomycetales</taxon>
        <taxon>Spizellomycetaceae</taxon>
        <taxon>Spizellomyces</taxon>
    </lineage>
</organism>
<evidence type="ECO:0000313" key="12">
    <source>
        <dbReference type="EMBL" id="KNC98099.1"/>
    </source>
</evidence>
<dbReference type="STRING" id="645134.A0A0L0HB58"/>
<feature type="domain" description="C2H2-type" evidence="11">
    <location>
        <begin position="527"/>
        <end position="557"/>
    </location>
</feature>
<dbReference type="Pfam" id="PF00096">
    <property type="entry name" value="zf-C2H2"/>
    <property type="match status" value="3"/>
</dbReference>
<dbReference type="GO" id="GO:0005694">
    <property type="term" value="C:chromosome"/>
    <property type="evidence" value="ECO:0007669"/>
    <property type="project" value="UniProtKB-ARBA"/>
</dbReference>
<feature type="region of interest" description="Disordered" evidence="10">
    <location>
        <begin position="1"/>
        <end position="20"/>
    </location>
</feature>
<evidence type="ECO:0000256" key="3">
    <source>
        <dbReference type="ARBA" id="ARBA00022737"/>
    </source>
</evidence>
<feature type="region of interest" description="Disordered" evidence="10">
    <location>
        <begin position="79"/>
        <end position="98"/>
    </location>
</feature>
<keyword evidence="6" id="KW-0805">Transcription regulation</keyword>
<feature type="region of interest" description="Disordered" evidence="10">
    <location>
        <begin position="619"/>
        <end position="674"/>
    </location>
</feature>
<evidence type="ECO:0000256" key="5">
    <source>
        <dbReference type="ARBA" id="ARBA00022833"/>
    </source>
</evidence>
<evidence type="ECO:0000256" key="1">
    <source>
        <dbReference type="ARBA" id="ARBA00004123"/>
    </source>
</evidence>
<dbReference type="PROSITE" id="PS00028">
    <property type="entry name" value="ZINC_FINGER_C2H2_1"/>
    <property type="match status" value="2"/>
</dbReference>
<dbReference type="VEuPathDB" id="FungiDB:SPPG_06508"/>
<dbReference type="GO" id="GO:0005654">
    <property type="term" value="C:nucleoplasm"/>
    <property type="evidence" value="ECO:0007669"/>
    <property type="project" value="TreeGrafter"/>
</dbReference>
<dbReference type="eggNOG" id="KOG1721">
    <property type="taxonomic scope" value="Eukaryota"/>
</dbReference>
<feature type="region of interest" description="Disordered" evidence="10">
    <location>
        <begin position="263"/>
        <end position="472"/>
    </location>
</feature>
<dbReference type="InParanoid" id="A0A0L0HB58"/>
<protein>
    <recommendedName>
        <fullName evidence="11">C2H2-type domain-containing protein</fullName>
    </recommendedName>
</protein>
<feature type="domain" description="C2H2-type" evidence="11">
    <location>
        <begin position="567"/>
        <end position="594"/>
    </location>
</feature>
<keyword evidence="3" id="KW-0677">Repeat</keyword>
<accession>A0A0L0HB58</accession>
<keyword evidence="13" id="KW-1185">Reference proteome</keyword>
<dbReference type="Proteomes" id="UP000053201">
    <property type="component" value="Unassembled WGS sequence"/>
</dbReference>
<dbReference type="GeneID" id="27689802"/>
<reference evidence="12 13" key="1">
    <citation type="submission" date="2009-08" db="EMBL/GenBank/DDBJ databases">
        <title>The Genome Sequence of Spizellomyces punctatus strain DAOM BR117.</title>
        <authorList>
            <consortium name="The Broad Institute Genome Sequencing Platform"/>
            <person name="Russ C."/>
            <person name="Cuomo C."/>
            <person name="Shea T."/>
            <person name="Young S.K."/>
            <person name="Zeng Q."/>
            <person name="Koehrsen M."/>
            <person name="Haas B."/>
            <person name="Borodovsky M."/>
            <person name="Guigo R."/>
            <person name="Alvarado L."/>
            <person name="Berlin A."/>
            <person name="Bochicchio J."/>
            <person name="Borenstein D."/>
            <person name="Chapman S."/>
            <person name="Chen Z."/>
            <person name="Engels R."/>
            <person name="Freedman E."/>
            <person name="Gellesch M."/>
            <person name="Goldberg J."/>
            <person name="Griggs A."/>
            <person name="Gujja S."/>
            <person name="Heiman D."/>
            <person name="Hepburn T."/>
            <person name="Howarth C."/>
            <person name="Jen D."/>
            <person name="Larson L."/>
            <person name="Lewis B."/>
            <person name="Mehta T."/>
            <person name="Park D."/>
            <person name="Pearson M."/>
            <person name="Roberts A."/>
            <person name="Saif S."/>
            <person name="Shenoy N."/>
            <person name="Sisk P."/>
            <person name="Stolte C."/>
            <person name="Sykes S."/>
            <person name="Thomson T."/>
            <person name="Walk T."/>
            <person name="White J."/>
            <person name="Yandava C."/>
            <person name="Burger G."/>
            <person name="Gray M.W."/>
            <person name="Holland P.W.H."/>
            <person name="King N."/>
            <person name="Lang F.B.F."/>
            <person name="Roger A.J."/>
            <person name="Ruiz-Trillo I."/>
            <person name="Lander E."/>
            <person name="Nusbaum C."/>
        </authorList>
    </citation>
    <scope>NUCLEOTIDE SEQUENCE [LARGE SCALE GENOMIC DNA]</scope>
    <source>
        <strain evidence="12 13">DAOM BR117</strain>
    </source>
</reference>
<feature type="compositionally biased region" description="Polar residues" evidence="10">
    <location>
        <begin position="289"/>
        <end position="307"/>
    </location>
</feature>
<dbReference type="SUPFAM" id="SSF57667">
    <property type="entry name" value="beta-beta-alpha zinc fingers"/>
    <property type="match status" value="1"/>
</dbReference>
<dbReference type="OMA" id="ANHHASY"/>
<evidence type="ECO:0000313" key="13">
    <source>
        <dbReference type="Proteomes" id="UP000053201"/>
    </source>
</evidence>
<dbReference type="SMART" id="SM00355">
    <property type="entry name" value="ZnF_C2H2"/>
    <property type="match status" value="3"/>
</dbReference>
<dbReference type="InterPro" id="IPR013087">
    <property type="entry name" value="Znf_C2H2_type"/>
</dbReference>